<evidence type="ECO:0000256" key="2">
    <source>
        <dbReference type="SAM" id="Phobius"/>
    </source>
</evidence>
<keyword evidence="2" id="KW-0472">Membrane</keyword>
<gene>
    <name evidence="4" type="ORF">Q8F55_001566</name>
</gene>
<feature type="compositionally biased region" description="Pro residues" evidence="1">
    <location>
        <begin position="596"/>
        <end position="605"/>
    </location>
</feature>
<evidence type="ECO:0000313" key="4">
    <source>
        <dbReference type="EMBL" id="KAL1413784.1"/>
    </source>
</evidence>
<dbReference type="RefSeq" id="XP_069213728.1">
    <property type="nucleotide sequence ID" value="XM_069350184.1"/>
</dbReference>
<dbReference type="GeneID" id="95982609"/>
<dbReference type="Proteomes" id="UP001565368">
    <property type="component" value="Unassembled WGS sequence"/>
</dbReference>
<evidence type="ECO:0000256" key="3">
    <source>
        <dbReference type="SAM" id="SignalP"/>
    </source>
</evidence>
<feature type="chain" id="PRO_5046502912" description="Transmembrane protein" evidence="3">
    <location>
        <begin position="17"/>
        <end position="605"/>
    </location>
</feature>
<sequence length="605" mass="63372">MVALLALLVLAGTALAQQWTEYNITFDDSSPMLQFTPTPPVNVSAPSAGWAFNYSQAPTTDMISLGTPSHTTTRLGSSVSLRFTGTGGYFIVSGPGVVTINTNGQQATPQNIAANTTRIGIGGMSYEDHTVTLSLNSGQVSVTGAIVTTIVGGPGTTVTNITVPGLGEGNQVSKGIKVSDPAWWGPHPLMCNMDGTHCVLDHSITTATPQSTLQLSPPDNTVIMMVYGGTGPTNGNFIANISPNPIHGASTQTYSPSGPLLNMYSLLWFVALDPKENYNATFTYLGGTGMEMFDFFSVTYLVSHSKTTVPGGLPSDHKAGGGSPNGDNSQGKSSNIGPIVGGAVGGAGLLAIIAGLALWLWRRKKQRDSDKWQSEGVTPMNLVDDTVHAGSMHHSAIDPHRDSFSAPRIDFDASPSSIHGSTHRTVTSYPTDTVYSDPSVDPATRPLIQPLGSFGAVSSYPVPGSSSGSRVTEVVSAARPESTISGRSTDLKVAQGPSTPSHAEEEVGLPSYNEAIVSPVHRPPAVHMEQRMSSAASTHSAHSAREMDIIGYRLALLERRLEESGRARPEGGIAVPARPEPIAETPEGVAEARAPRPLPTPHTAP</sequence>
<evidence type="ECO:0008006" key="6">
    <source>
        <dbReference type="Google" id="ProtNLM"/>
    </source>
</evidence>
<keyword evidence="5" id="KW-1185">Reference proteome</keyword>
<feature type="compositionally biased region" description="Polar residues" evidence="1">
    <location>
        <begin position="325"/>
        <end position="334"/>
    </location>
</feature>
<protein>
    <recommendedName>
        <fullName evidence="6">Transmembrane protein</fullName>
    </recommendedName>
</protein>
<organism evidence="4 5">
    <name type="scientific">Vanrija albida</name>
    <dbReference type="NCBI Taxonomy" id="181172"/>
    <lineage>
        <taxon>Eukaryota</taxon>
        <taxon>Fungi</taxon>
        <taxon>Dikarya</taxon>
        <taxon>Basidiomycota</taxon>
        <taxon>Agaricomycotina</taxon>
        <taxon>Tremellomycetes</taxon>
        <taxon>Trichosporonales</taxon>
        <taxon>Trichosporonaceae</taxon>
        <taxon>Vanrija</taxon>
    </lineage>
</organism>
<evidence type="ECO:0000313" key="5">
    <source>
        <dbReference type="Proteomes" id="UP001565368"/>
    </source>
</evidence>
<comment type="caution">
    <text evidence="4">The sequence shown here is derived from an EMBL/GenBank/DDBJ whole genome shotgun (WGS) entry which is preliminary data.</text>
</comment>
<name>A0ABR3QGF6_9TREE</name>
<dbReference type="Gene3D" id="1.20.5.510">
    <property type="entry name" value="Single helix bin"/>
    <property type="match status" value="1"/>
</dbReference>
<feature type="transmembrane region" description="Helical" evidence="2">
    <location>
        <begin position="339"/>
        <end position="361"/>
    </location>
</feature>
<keyword evidence="3" id="KW-0732">Signal</keyword>
<keyword evidence="2" id="KW-0812">Transmembrane</keyword>
<feature type="region of interest" description="Disordered" evidence="1">
    <location>
        <begin position="563"/>
        <end position="605"/>
    </location>
</feature>
<evidence type="ECO:0000256" key="1">
    <source>
        <dbReference type="SAM" id="MobiDB-lite"/>
    </source>
</evidence>
<dbReference type="EMBL" id="JBBXJM010000001">
    <property type="protein sequence ID" value="KAL1413784.1"/>
    <property type="molecule type" value="Genomic_DNA"/>
</dbReference>
<feature type="signal peptide" evidence="3">
    <location>
        <begin position="1"/>
        <end position="16"/>
    </location>
</feature>
<reference evidence="4 5" key="1">
    <citation type="submission" date="2023-08" db="EMBL/GenBank/DDBJ databases">
        <title>Annotated Genome Sequence of Vanrija albida AlHP1.</title>
        <authorList>
            <person name="Herzog R."/>
        </authorList>
    </citation>
    <scope>NUCLEOTIDE SEQUENCE [LARGE SCALE GENOMIC DNA]</scope>
    <source>
        <strain evidence="4 5">AlHP1</strain>
    </source>
</reference>
<accession>A0ABR3QGF6</accession>
<keyword evidence="2" id="KW-1133">Transmembrane helix</keyword>
<feature type="region of interest" description="Disordered" evidence="1">
    <location>
        <begin position="311"/>
        <end position="334"/>
    </location>
</feature>
<proteinExistence type="predicted"/>